<name>A0A1I7S9C2_BURXY</name>
<evidence type="ECO:0000313" key="12">
    <source>
        <dbReference type="Proteomes" id="UP000095284"/>
    </source>
</evidence>
<gene>
    <name evidence="11" type="ORF">BXYJ_LOCUS4892</name>
</gene>
<evidence type="ECO:0000313" key="13">
    <source>
        <dbReference type="Proteomes" id="UP000659654"/>
    </source>
</evidence>
<proteinExistence type="inferred from homology"/>
<dbReference type="Gene3D" id="1.50.40.10">
    <property type="entry name" value="Mitochondrial carrier domain"/>
    <property type="match status" value="1"/>
</dbReference>
<dbReference type="PANTHER" id="PTHR10780">
    <property type="entry name" value="MITOCHONDRIAL CARRIER HOMOLOG"/>
    <property type="match status" value="1"/>
</dbReference>
<evidence type="ECO:0000256" key="4">
    <source>
        <dbReference type="ARBA" id="ARBA00022737"/>
    </source>
</evidence>
<evidence type="ECO:0000256" key="5">
    <source>
        <dbReference type="ARBA" id="ARBA00022787"/>
    </source>
</evidence>
<dbReference type="EMBL" id="CAJFDI010000002">
    <property type="protein sequence ID" value="CAD5217152.1"/>
    <property type="molecule type" value="Genomic_DNA"/>
</dbReference>
<reference evidence="14" key="1">
    <citation type="submission" date="2016-11" db="UniProtKB">
        <authorList>
            <consortium name="WormBaseParasite"/>
        </authorList>
    </citation>
    <scope>IDENTIFICATION</scope>
</reference>
<sequence length="304" mass="35047">MDEIEHYNVHGFKTEKSDSLLGHLSYFSISHSLSLSRHLISFGYGIPHQTYIKQSDQLYSLRNVLRYLRSLYKRDGHRIFLIGVDTNIALAVIECLTTSIVPQFLDANCSEFGGTPVNRRLSEYDMDEFHSLRIHIRTCLRECVYNTLLAVVQRPLMVVLARQIAQYTIGESKYHGVLHSIRLIGTEEGIPGFFSGLIPSILHGLCVSAAFWGFRYLISRCVVYIQRYAVRKHCSRSYEFSIYLRAAFPFLLPLIRYRCGSMFYRLDSKAKIMALAGSGLDVPISRYHHAIVFPRRSAFRRNLY</sequence>
<accession>A0A1I7S9C2</accession>
<keyword evidence="7" id="KW-0496">Mitochondrion</keyword>
<dbReference type="GO" id="GO:0005741">
    <property type="term" value="C:mitochondrial outer membrane"/>
    <property type="evidence" value="ECO:0007669"/>
    <property type="project" value="UniProtKB-SubCell"/>
</dbReference>
<dbReference type="PROSITE" id="PS50920">
    <property type="entry name" value="SOLCAR"/>
    <property type="match status" value="1"/>
</dbReference>
<dbReference type="Pfam" id="PF00153">
    <property type="entry name" value="Mito_carr"/>
    <property type="match status" value="1"/>
</dbReference>
<dbReference type="eggNOG" id="KOG2745">
    <property type="taxonomic scope" value="Eukaryota"/>
</dbReference>
<keyword evidence="5" id="KW-1000">Mitochondrion outer membrane</keyword>
<keyword evidence="13" id="KW-1185">Reference proteome</keyword>
<dbReference type="Proteomes" id="UP000659654">
    <property type="component" value="Unassembled WGS sequence"/>
</dbReference>
<comment type="similarity">
    <text evidence="2 10">Belongs to the mitochondrial carrier (TC 2.A.29) family.</text>
</comment>
<evidence type="ECO:0000313" key="11">
    <source>
        <dbReference type="EMBL" id="CAD5217152.1"/>
    </source>
</evidence>
<dbReference type="Proteomes" id="UP000582659">
    <property type="component" value="Unassembled WGS sequence"/>
</dbReference>
<keyword evidence="4" id="KW-0677">Repeat</keyword>
<evidence type="ECO:0000313" key="14">
    <source>
        <dbReference type="WBParaSite" id="BXY_0961800.1"/>
    </source>
</evidence>
<keyword evidence="3 9" id="KW-0812">Transmembrane</keyword>
<keyword evidence="10" id="KW-0813">Transport</keyword>
<evidence type="ECO:0000256" key="9">
    <source>
        <dbReference type="PROSITE-ProRule" id="PRU00282"/>
    </source>
</evidence>
<dbReference type="OrthoDB" id="10253709at2759"/>
<dbReference type="WBParaSite" id="BXY_0961800.1">
    <property type="protein sequence ID" value="BXY_0961800.1"/>
    <property type="gene ID" value="BXY_0961800"/>
</dbReference>
<evidence type="ECO:0000256" key="1">
    <source>
        <dbReference type="ARBA" id="ARBA00004374"/>
    </source>
</evidence>
<evidence type="ECO:0000256" key="10">
    <source>
        <dbReference type="RuleBase" id="RU000488"/>
    </source>
</evidence>
<dbReference type="Proteomes" id="UP000095284">
    <property type="component" value="Unplaced"/>
</dbReference>
<dbReference type="SUPFAM" id="SSF103506">
    <property type="entry name" value="Mitochondrial carrier"/>
    <property type="match status" value="1"/>
</dbReference>
<comment type="subcellular location">
    <subcellularLocation>
        <location evidence="1">Mitochondrion outer membrane</location>
        <topology evidence="1">Multi-pass membrane protein</topology>
    </subcellularLocation>
</comment>
<dbReference type="InterPro" id="IPR023395">
    <property type="entry name" value="MCP_dom_sf"/>
</dbReference>
<reference evidence="11" key="2">
    <citation type="submission" date="2020-09" db="EMBL/GenBank/DDBJ databases">
        <authorList>
            <person name="Kikuchi T."/>
        </authorList>
    </citation>
    <scope>NUCLEOTIDE SEQUENCE</scope>
    <source>
        <strain evidence="11">Ka4C1</strain>
    </source>
</reference>
<dbReference type="EMBL" id="CAJFCV020000002">
    <property type="protein sequence ID" value="CAG9100513.1"/>
    <property type="molecule type" value="Genomic_DNA"/>
</dbReference>
<evidence type="ECO:0000256" key="6">
    <source>
        <dbReference type="ARBA" id="ARBA00022989"/>
    </source>
</evidence>
<keyword evidence="6" id="KW-1133">Transmembrane helix</keyword>
<evidence type="ECO:0000256" key="2">
    <source>
        <dbReference type="ARBA" id="ARBA00006375"/>
    </source>
</evidence>
<keyword evidence="8 9" id="KW-0472">Membrane</keyword>
<evidence type="ECO:0000256" key="7">
    <source>
        <dbReference type="ARBA" id="ARBA00023128"/>
    </source>
</evidence>
<dbReference type="PANTHER" id="PTHR10780:SF18">
    <property type="entry name" value="LD43650P"/>
    <property type="match status" value="1"/>
</dbReference>
<evidence type="ECO:0000256" key="8">
    <source>
        <dbReference type="ARBA" id="ARBA00023136"/>
    </source>
</evidence>
<evidence type="ECO:0000256" key="3">
    <source>
        <dbReference type="ARBA" id="ARBA00022692"/>
    </source>
</evidence>
<organism evidence="12 14">
    <name type="scientific">Bursaphelenchus xylophilus</name>
    <name type="common">Pinewood nematode worm</name>
    <name type="synonym">Aphelenchoides xylophilus</name>
    <dbReference type="NCBI Taxonomy" id="6326"/>
    <lineage>
        <taxon>Eukaryota</taxon>
        <taxon>Metazoa</taxon>
        <taxon>Ecdysozoa</taxon>
        <taxon>Nematoda</taxon>
        <taxon>Chromadorea</taxon>
        <taxon>Rhabditida</taxon>
        <taxon>Tylenchina</taxon>
        <taxon>Tylenchomorpha</taxon>
        <taxon>Aphelenchoidea</taxon>
        <taxon>Aphelenchoididae</taxon>
        <taxon>Bursaphelenchus</taxon>
    </lineage>
</organism>
<protein>
    <submittedName>
        <fullName evidence="11">(pine wood nematode) hypothetical protein</fullName>
    </submittedName>
</protein>
<feature type="repeat" description="Solcar" evidence="9">
    <location>
        <begin position="133"/>
        <end position="221"/>
    </location>
</feature>
<dbReference type="AlphaFoldDB" id="A0A1I7S9C2"/>
<dbReference type="InterPro" id="IPR018108">
    <property type="entry name" value="MCP_transmembrane"/>
</dbReference>